<proteinExistence type="predicted"/>
<name>A0A0F9RH13_9ZZZZ</name>
<gene>
    <name evidence="1" type="ORF">LCGC14_0647020</name>
</gene>
<organism evidence="1">
    <name type="scientific">marine sediment metagenome</name>
    <dbReference type="NCBI Taxonomy" id="412755"/>
    <lineage>
        <taxon>unclassified sequences</taxon>
        <taxon>metagenomes</taxon>
        <taxon>ecological metagenomes</taxon>
    </lineage>
</organism>
<protein>
    <submittedName>
        <fullName evidence="1">Uncharacterized protein</fullName>
    </submittedName>
</protein>
<evidence type="ECO:0000313" key="1">
    <source>
        <dbReference type="EMBL" id="KKN49022.1"/>
    </source>
</evidence>
<dbReference type="AlphaFoldDB" id="A0A0F9RH13"/>
<comment type="caution">
    <text evidence="1">The sequence shown here is derived from an EMBL/GenBank/DDBJ whole genome shotgun (WGS) entry which is preliminary data.</text>
</comment>
<reference evidence="1" key="1">
    <citation type="journal article" date="2015" name="Nature">
        <title>Complex archaea that bridge the gap between prokaryotes and eukaryotes.</title>
        <authorList>
            <person name="Spang A."/>
            <person name="Saw J.H."/>
            <person name="Jorgensen S.L."/>
            <person name="Zaremba-Niedzwiedzka K."/>
            <person name="Martijn J."/>
            <person name="Lind A.E."/>
            <person name="van Eijk R."/>
            <person name="Schleper C."/>
            <person name="Guy L."/>
            <person name="Ettema T.J."/>
        </authorList>
    </citation>
    <scope>NUCLEOTIDE SEQUENCE</scope>
</reference>
<sequence length="196" mass="22653">MGYLKEENTDVKFNSFDSPSNLKRELDEINKDIYNPSSNIDSASAFEIITEAMVEKVEDIFGKNSLLSILYQVGAGPGEVIAQRIQQKTGKEEFDILPGFKLLLKELKGYYSIQIKEYIVSHDRIRIIIENHCFLRKPIKNRPNLHFGKKFCRVNKGYFEVALKNLLGNKVKKVEIKFLENKDEEDLCLEEIVFSL</sequence>
<accession>A0A0F9RH13</accession>
<dbReference type="EMBL" id="LAZR01001190">
    <property type="protein sequence ID" value="KKN49022.1"/>
    <property type="molecule type" value="Genomic_DNA"/>
</dbReference>